<protein>
    <submittedName>
        <fullName evidence="1">FAD-binding domain-containing protein</fullName>
    </submittedName>
</protein>
<evidence type="ECO:0000313" key="1">
    <source>
        <dbReference type="EMBL" id="KAI0043010.1"/>
    </source>
</evidence>
<keyword evidence="2" id="KW-1185">Reference proteome</keyword>
<name>A0ACB8RG66_9AGAM</name>
<sequence length="567" mass="59120">MVFLLYGLTIVAELTLAHAATSQCRSQPGGPGYPQQADWESDWDKLNAEVGGRLLAVTPSAKACVTLQCTEAQWLGGLYRETIPGAMNSYNWEQDYSVKPPAMCLQNGTTCSQGMVPVYAVNATTAAHIQAGVKFASAHNLRVAIKASGHDYLGRSTAKGSLLLWTQYLQNITFTDSFVVGGVDQGGAVTVGSGVGLKAIYAATKAEGKIFVGGTAATVAAGGGYTQGAGHSAFGPIYGLAADNVLEYQVVIASGELITANSRDLTAGGAVFWALRGGGAGSWGVIISATFRTFPAFPITLHQATVTTNSSVLTAAVMSAHAKHIFDWDGVRAGQYFYLANNADGTSSLALSTVFSNLTGADVEAQMAPLLADVTALGATVSGEGTITALPNDILGFADDSSGVNLILGSRLIPATAYLDPTKVGAAYKTLIDGGAQRVLGHMLGGGKVAENANISSAVLPKWRTAKTHVIVATNWDDDATAADVESAKQKLTNEYVPTLAKLTGESDSGSYSNEADAREPDWKTTFYGTNYPRLLTVKAAYDPNDLFIVTAGVGSDRWDALGICRV</sequence>
<reference evidence="1" key="1">
    <citation type="submission" date="2021-02" db="EMBL/GenBank/DDBJ databases">
        <authorList>
            <consortium name="DOE Joint Genome Institute"/>
            <person name="Ahrendt S."/>
            <person name="Looney B.P."/>
            <person name="Miyauchi S."/>
            <person name="Morin E."/>
            <person name="Drula E."/>
            <person name="Courty P.E."/>
            <person name="Chicoki N."/>
            <person name="Fauchery L."/>
            <person name="Kohler A."/>
            <person name="Kuo A."/>
            <person name="Labutti K."/>
            <person name="Pangilinan J."/>
            <person name="Lipzen A."/>
            <person name="Riley R."/>
            <person name="Andreopoulos W."/>
            <person name="He G."/>
            <person name="Johnson J."/>
            <person name="Barry K.W."/>
            <person name="Grigoriev I.V."/>
            <person name="Nagy L."/>
            <person name="Hibbett D."/>
            <person name="Henrissat B."/>
            <person name="Matheny P.B."/>
            <person name="Labbe J."/>
            <person name="Martin F."/>
        </authorList>
    </citation>
    <scope>NUCLEOTIDE SEQUENCE</scope>
    <source>
        <strain evidence="1">FP105234-sp</strain>
    </source>
</reference>
<organism evidence="1 2">
    <name type="scientific">Auriscalpium vulgare</name>
    <dbReference type="NCBI Taxonomy" id="40419"/>
    <lineage>
        <taxon>Eukaryota</taxon>
        <taxon>Fungi</taxon>
        <taxon>Dikarya</taxon>
        <taxon>Basidiomycota</taxon>
        <taxon>Agaricomycotina</taxon>
        <taxon>Agaricomycetes</taxon>
        <taxon>Russulales</taxon>
        <taxon>Auriscalpiaceae</taxon>
        <taxon>Auriscalpium</taxon>
    </lineage>
</organism>
<evidence type="ECO:0000313" key="2">
    <source>
        <dbReference type="Proteomes" id="UP000814033"/>
    </source>
</evidence>
<proteinExistence type="predicted"/>
<dbReference type="Proteomes" id="UP000814033">
    <property type="component" value="Unassembled WGS sequence"/>
</dbReference>
<accession>A0ACB8RG66</accession>
<comment type="caution">
    <text evidence="1">The sequence shown here is derived from an EMBL/GenBank/DDBJ whole genome shotgun (WGS) entry which is preliminary data.</text>
</comment>
<reference evidence="1" key="2">
    <citation type="journal article" date="2022" name="New Phytol.">
        <title>Evolutionary transition to the ectomycorrhizal habit in the genomes of a hyperdiverse lineage of mushroom-forming fungi.</title>
        <authorList>
            <person name="Looney B."/>
            <person name="Miyauchi S."/>
            <person name="Morin E."/>
            <person name="Drula E."/>
            <person name="Courty P.E."/>
            <person name="Kohler A."/>
            <person name="Kuo A."/>
            <person name="LaButti K."/>
            <person name="Pangilinan J."/>
            <person name="Lipzen A."/>
            <person name="Riley R."/>
            <person name="Andreopoulos W."/>
            <person name="He G."/>
            <person name="Johnson J."/>
            <person name="Nolan M."/>
            <person name="Tritt A."/>
            <person name="Barry K.W."/>
            <person name="Grigoriev I.V."/>
            <person name="Nagy L.G."/>
            <person name="Hibbett D."/>
            <person name="Henrissat B."/>
            <person name="Matheny P.B."/>
            <person name="Labbe J."/>
            <person name="Martin F.M."/>
        </authorList>
    </citation>
    <scope>NUCLEOTIDE SEQUENCE</scope>
    <source>
        <strain evidence="1">FP105234-sp</strain>
    </source>
</reference>
<gene>
    <name evidence="1" type="ORF">FA95DRAFT_1634386</name>
</gene>
<dbReference type="EMBL" id="MU276037">
    <property type="protein sequence ID" value="KAI0043010.1"/>
    <property type="molecule type" value="Genomic_DNA"/>
</dbReference>